<accession>A0A1Q8ZLJ8</accession>
<name>A0A1Q8ZLJ8_9HYPH</name>
<dbReference type="STRING" id="1867956.BJF95_00455"/>
<dbReference type="RefSeq" id="WP_075641337.1">
    <property type="nucleotide sequence ID" value="NZ_MKIM01000031.1"/>
</dbReference>
<dbReference type="Proteomes" id="UP000186894">
    <property type="component" value="Unassembled WGS sequence"/>
</dbReference>
<protein>
    <submittedName>
        <fullName evidence="4">RNA-binding protein</fullName>
    </submittedName>
</protein>
<evidence type="ECO:0000256" key="2">
    <source>
        <dbReference type="SAM" id="MobiDB-lite"/>
    </source>
</evidence>
<dbReference type="OrthoDB" id="9797176at2"/>
<dbReference type="GO" id="GO:0003723">
    <property type="term" value="F:RNA binding"/>
    <property type="evidence" value="ECO:0007669"/>
    <property type="project" value="UniProtKB-KW"/>
</dbReference>
<dbReference type="AlphaFoldDB" id="A0A1Q8ZLJ8"/>
<evidence type="ECO:0000256" key="1">
    <source>
        <dbReference type="PROSITE-ProRule" id="PRU00182"/>
    </source>
</evidence>
<organism evidence="4 5">
    <name type="scientific">Rhizobium oryziradicis</name>
    <dbReference type="NCBI Taxonomy" id="1867956"/>
    <lineage>
        <taxon>Bacteria</taxon>
        <taxon>Pseudomonadati</taxon>
        <taxon>Pseudomonadota</taxon>
        <taxon>Alphaproteobacteria</taxon>
        <taxon>Hyphomicrobiales</taxon>
        <taxon>Rhizobiaceae</taxon>
        <taxon>Rhizobium/Agrobacterium group</taxon>
        <taxon>Rhizobium</taxon>
    </lineage>
</organism>
<keyword evidence="1" id="KW-0694">RNA-binding</keyword>
<feature type="region of interest" description="Disordered" evidence="2">
    <location>
        <begin position="82"/>
        <end position="133"/>
    </location>
</feature>
<evidence type="ECO:0000313" key="5">
    <source>
        <dbReference type="Proteomes" id="UP000186894"/>
    </source>
</evidence>
<feature type="compositionally biased region" description="Basic and acidic residues" evidence="2">
    <location>
        <begin position="123"/>
        <end position="133"/>
    </location>
</feature>
<gene>
    <name evidence="4" type="ORF">BJF95_00455</name>
</gene>
<dbReference type="EMBL" id="MKIM01000031">
    <property type="protein sequence ID" value="OLP42644.1"/>
    <property type="molecule type" value="Genomic_DNA"/>
</dbReference>
<evidence type="ECO:0000259" key="3">
    <source>
        <dbReference type="SMART" id="SM00363"/>
    </source>
</evidence>
<dbReference type="SMART" id="SM00363">
    <property type="entry name" value="S4"/>
    <property type="match status" value="1"/>
</dbReference>
<dbReference type="CDD" id="cd00165">
    <property type="entry name" value="S4"/>
    <property type="match status" value="1"/>
</dbReference>
<sequence length="133" mass="15141">MNDKQPLIGTPQRIDKWLFFARITKSRTLAQSEISSGHVTVNGQKIRQPSAVVRPGDRVEIKLHHRDLILIVQKPGERRGPYEEAKLLYDDISPPPEPRDPFLSGANAQREPGAGRPTKRDRRLLDRLMDSDD</sequence>
<dbReference type="InterPro" id="IPR002942">
    <property type="entry name" value="S4_RNA-bd"/>
</dbReference>
<comment type="caution">
    <text evidence="4">The sequence shown here is derived from an EMBL/GenBank/DDBJ whole genome shotgun (WGS) entry which is preliminary data.</text>
</comment>
<dbReference type="PROSITE" id="PS50889">
    <property type="entry name" value="S4"/>
    <property type="match status" value="1"/>
</dbReference>
<dbReference type="InterPro" id="IPR036986">
    <property type="entry name" value="S4_RNA-bd_sf"/>
</dbReference>
<evidence type="ECO:0000313" key="4">
    <source>
        <dbReference type="EMBL" id="OLP42644.1"/>
    </source>
</evidence>
<keyword evidence="5" id="KW-1185">Reference proteome</keyword>
<dbReference type="SUPFAM" id="SSF55174">
    <property type="entry name" value="Alpha-L RNA-binding motif"/>
    <property type="match status" value="1"/>
</dbReference>
<reference evidence="4 5" key="1">
    <citation type="submission" date="2016-09" db="EMBL/GenBank/DDBJ databases">
        <title>Rhizobium oryziradicis sp. nov., isolated from the root of rice.</title>
        <authorList>
            <person name="Zhao J."/>
            <person name="Zhang X."/>
        </authorList>
    </citation>
    <scope>NUCLEOTIDE SEQUENCE [LARGE SCALE GENOMIC DNA]</scope>
    <source>
        <strain evidence="4 5">N19</strain>
    </source>
</reference>
<dbReference type="Gene3D" id="3.10.290.10">
    <property type="entry name" value="RNA-binding S4 domain"/>
    <property type="match status" value="1"/>
</dbReference>
<dbReference type="Pfam" id="PF01479">
    <property type="entry name" value="S4"/>
    <property type="match status" value="1"/>
</dbReference>
<feature type="domain" description="RNA-binding S4" evidence="3">
    <location>
        <begin position="12"/>
        <end position="77"/>
    </location>
</feature>
<proteinExistence type="predicted"/>